<proteinExistence type="predicted"/>
<accession>A0A165ZGE9</accession>
<evidence type="ECO:0000313" key="1">
    <source>
        <dbReference type="EMBL" id="KZP10555.1"/>
    </source>
</evidence>
<protein>
    <submittedName>
        <fullName evidence="1">Uncharacterized protein</fullName>
    </submittedName>
</protein>
<sequence length="84" mass="9759">MVGQRVVGRNIHEGSETMRRWRRSRLSHSNTGSKFGLTAAGRWATYLIALICTCWVTRRPDLITTTEAALYSDIIWDSIWMIMW</sequence>
<keyword evidence="2" id="KW-1185">Reference proteome</keyword>
<reference evidence="1 2" key="1">
    <citation type="journal article" date="2016" name="Mol. Biol. Evol.">
        <title>Comparative Genomics of Early-Diverging Mushroom-Forming Fungi Provides Insights into the Origins of Lignocellulose Decay Capabilities.</title>
        <authorList>
            <person name="Nagy L.G."/>
            <person name="Riley R."/>
            <person name="Tritt A."/>
            <person name="Adam C."/>
            <person name="Daum C."/>
            <person name="Floudas D."/>
            <person name="Sun H."/>
            <person name="Yadav J.S."/>
            <person name="Pangilinan J."/>
            <person name="Larsson K.H."/>
            <person name="Matsuura K."/>
            <person name="Barry K."/>
            <person name="Labutti K."/>
            <person name="Kuo R."/>
            <person name="Ohm R.A."/>
            <person name="Bhattacharya S.S."/>
            <person name="Shirouzu T."/>
            <person name="Yoshinaga Y."/>
            <person name="Martin F.M."/>
            <person name="Grigoriev I.V."/>
            <person name="Hibbett D.S."/>
        </authorList>
    </citation>
    <scope>NUCLEOTIDE SEQUENCE [LARGE SCALE GENOMIC DNA]</scope>
    <source>
        <strain evidence="1 2">CBS 109695</strain>
    </source>
</reference>
<dbReference type="Proteomes" id="UP000076532">
    <property type="component" value="Unassembled WGS sequence"/>
</dbReference>
<gene>
    <name evidence="1" type="ORF">FIBSPDRAFT_203731</name>
</gene>
<dbReference type="EMBL" id="KV417678">
    <property type="protein sequence ID" value="KZP10555.1"/>
    <property type="molecule type" value="Genomic_DNA"/>
</dbReference>
<dbReference type="AlphaFoldDB" id="A0A165ZGE9"/>
<organism evidence="1 2">
    <name type="scientific">Athelia psychrophila</name>
    <dbReference type="NCBI Taxonomy" id="1759441"/>
    <lineage>
        <taxon>Eukaryota</taxon>
        <taxon>Fungi</taxon>
        <taxon>Dikarya</taxon>
        <taxon>Basidiomycota</taxon>
        <taxon>Agaricomycotina</taxon>
        <taxon>Agaricomycetes</taxon>
        <taxon>Agaricomycetidae</taxon>
        <taxon>Atheliales</taxon>
        <taxon>Atheliaceae</taxon>
        <taxon>Athelia</taxon>
    </lineage>
</organism>
<name>A0A165ZGE9_9AGAM</name>
<evidence type="ECO:0000313" key="2">
    <source>
        <dbReference type="Proteomes" id="UP000076532"/>
    </source>
</evidence>